<keyword evidence="6" id="KW-1185">Reference proteome</keyword>
<gene>
    <name evidence="5" type="ORF">A6D6_01085</name>
</gene>
<feature type="coiled-coil region" evidence="1">
    <location>
        <begin position="123"/>
        <end position="157"/>
    </location>
</feature>
<keyword evidence="1" id="KW-0175">Coiled coil</keyword>
<dbReference type="Proteomes" id="UP000771797">
    <property type="component" value="Unassembled WGS sequence"/>
</dbReference>
<dbReference type="EMBL" id="AQPF01000005">
    <property type="protein sequence ID" value="KAF0807086.1"/>
    <property type="molecule type" value="Genomic_DNA"/>
</dbReference>
<dbReference type="RefSeq" id="WP_159660162.1">
    <property type="nucleotide sequence ID" value="NZ_AQPF01000005.1"/>
</dbReference>
<keyword evidence="2" id="KW-1133">Transmembrane helix</keyword>
<keyword evidence="2" id="KW-0472">Membrane</keyword>
<feature type="domain" description="GAF" evidence="3">
    <location>
        <begin position="189"/>
        <end position="295"/>
    </location>
</feature>
<sequence length="446" mass="50047">MLGKLRDNRFVRFLAPPGPGVLAWLEAPMVVLAATAIGFLVRAGDPLFLTGGIRWSLVAAMLVALRYGSLLGSLAMLTLLAVWFGCKSVGLYPGLEFPELTFLGGYIIVLITGEFADMWRTRLRRAESEAGYALERLRNLTQRHVLLRLSHDRLEENLLTKPYTVRDALLRLRTVVMDGSREQSLPGGEELLNMLAEYCQLQRGAVYQLAGEHLETTPVAVLGDNQPLDLSDGLLRYALDNRTLAHVQMGESTDRYDGNYWVCAPVINSSGELVGVVVVERMPFLSITHENLQLMGLLLNFYADIVQHGPEVEALCREWPSLAPVFGRELVALNRLAAAGKVDTAMVMFVPNETDKARQIVEALNRTRRTMDGYWWVDWERYHLVLLMPMTGVHGFESFQRRVDDWLRTDYDVGSLAQASVAFSYRFLDGRPVGEQIRDVLEAPHA</sequence>
<dbReference type="Pfam" id="PF13492">
    <property type="entry name" value="GAF_3"/>
    <property type="match status" value="1"/>
</dbReference>
<feature type="domain" description="PelD GGDEF" evidence="4">
    <location>
        <begin position="320"/>
        <end position="443"/>
    </location>
</feature>
<dbReference type="InterPro" id="IPR003018">
    <property type="entry name" value="GAF"/>
</dbReference>
<dbReference type="InterPro" id="IPR038367">
    <property type="entry name" value="PelD_GGDEF_sf"/>
</dbReference>
<evidence type="ECO:0000259" key="3">
    <source>
        <dbReference type="Pfam" id="PF13492"/>
    </source>
</evidence>
<dbReference type="InterPro" id="IPR031583">
    <property type="entry name" value="PelD_GGDEF"/>
</dbReference>
<dbReference type="Pfam" id="PF16963">
    <property type="entry name" value="PelD_GGDEF"/>
    <property type="match status" value="1"/>
</dbReference>
<reference evidence="5 6" key="1">
    <citation type="submission" date="2012-09" db="EMBL/GenBank/DDBJ databases">
        <title>Genome Sequence of alkane-degrading Bacterium Alcanivorax sp. 6-D-6.</title>
        <authorList>
            <person name="Lai Q."/>
            <person name="Shao Z."/>
        </authorList>
    </citation>
    <scope>NUCLEOTIDE SEQUENCE [LARGE SCALE GENOMIC DNA]</scope>
    <source>
        <strain evidence="5 6">6-D-6</strain>
    </source>
</reference>
<evidence type="ECO:0000259" key="4">
    <source>
        <dbReference type="Pfam" id="PF16963"/>
    </source>
</evidence>
<evidence type="ECO:0000313" key="5">
    <source>
        <dbReference type="EMBL" id="KAF0807086.1"/>
    </source>
</evidence>
<dbReference type="SUPFAM" id="SSF55781">
    <property type="entry name" value="GAF domain-like"/>
    <property type="match status" value="1"/>
</dbReference>
<evidence type="ECO:0000256" key="2">
    <source>
        <dbReference type="SAM" id="Phobius"/>
    </source>
</evidence>
<feature type="transmembrane region" description="Helical" evidence="2">
    <location>
        <begin position="21"/>
        <end position="41"/>
    </location>
</feature>
<name>A0ABQ6YAX9_9GAMM</name>
<evidence type="ECO:0008006" key="7">
    <source>
        <dbReference type="Google" id="ProtNLM"/>
    </source>
</evidence>
<dbReference type="Gene3D" id="3.30.70.2880">
    <property type="match status" value="1"/>
</dbReference>
<keyword evidence="2" id="KW-0812">Transmembrane</keyword>
<dbReference type="InterPro" id="IPR029016">
    <property type="entry name" value="GAF-like_dom_sf"/>
</dbReference>
<comment type="caution">
    <text evidence="5">The sequence shown here is derived from an EMBL/GenBank/DDBJ whole genome shotgun (WGS) entry which is preliminary data.</text>
</comment>
<evidence type="ECO:0000313" key="6">
    <source>
        <dbReference type="Proteomes" id="UP000771797"/>
    </source>
</evidence>
<feature type="transmembrane region" description="Helical" evidence="2">
    <location>
        <begin position="100"/>
        <end position="119"/>
    </location>
</feature>
<organism evidence="5 6">
    <name type="scientific">Alcanivorax xiamenensis</name>
    <dbReference type="NCBI Taxonomy" id="1177156"/>
    <lineage>
        <taxon>Bacteria</taxon>
        <taxon>Pseudomonadati</taxon>
        <taxon>Pseudomonadota</taxon>
        <taxon>Gammaproteobacteria</taxon>
        <taxon>Oceanospirillales</taxon>
        <taxon>Alcanivoracaceae</taxon>
        <taxon>Alcanivorax</taxon>
    </lineage>
</organism>
<proteinExistence type="predicted"/>
<evidence type="ECO:0000256" key="1">
    <source>
        <dbReference type="SAM" id="Coils"/>
    </source>
</evidence>
<dbReference type="Gene3D" id="3.30.450.40">
    <property type="match status" value="1"/>
</dbReference>
<accession>A0ABQ6YAX9</accession>
<protein>
    <recommendedName>
        <fullName evidence="7">PelD GGDEF domain-containing protein</fullName>
    </recommendedName>
</protein>